<reference evidence="17 19" key="2">
    <citation type="submission" date="2020-08" db="EMBL/GenBank/DDBJ databases">
        <title>Genomic Encyclopedia of Type Strains, Phase III (KMG-III): the genomes of soil and plant-associated and newly described type strains.</title>
        <authorList>
            <person name="Whitman W."/>
        </authorList>
    </citation>
    <scope>NUCLEOTIDE SEQUENCE [LARGE SCALE GENOMIC DNA]</scope>
    <source>
        <strain evidence="17 19">CECT 8088</strain>
    </source>
</reference>
<evidence type="ECO:0000256" key="2">
    <source>
        <dbReference type="ARBA" id="ARBA00022448"/>
    </source>
</evidence>
<accession>A0A839V5M6</accession>
<keyword evidence="5 12" id="KW-0812">Transmembrane</keyword>
<proteinExistence type="inferred from homology"/>
<gene>
    <name evidence="17" type="ORF">FHR90_002686</name>
    <name evidence="18" type="ORF">HUK83_01985</name>
</gene>
<dbReference type="PANTHER" id="PTHR32552:SF89">
    <property type="entry name" value="CATECHOLATE SIDEROPHORE RECEPTOR FIU"/>
    <property type="match status" value="1"/>
</dbReference>
<evidence type="ECO:0000259" key="15">
    <source>
        <dbReference type="Pfam" id="PF00593"/>
    </source>
</evidence>
<evidence type="ECO:0000313" key="19">
    <source>
        <dbReference type="Proteomes" id="UP000557688"/>
    </source>
</evidence>
<dbReference type="Pfam" id="PF07715">
    <property type="entry name" value="Plug"/>
    <property type="match status" value="1"/>
</dbReference>
<evidence type="ECO:0000313" key="17">
    <source>
        <dbReference type="EMBL" id="MBB3174839.1"/>
    </source>
</evidence>
<feature type="signal peptide" evidence="14">
    <location>
        <begin position="1"/>
        <end position="26"/>
    </location>
</feature>
<dbReference type="EMBL" id="JABXXQ010000013">
    <property type="protein sequence ID" value="NVN29115.1"/>
    <property type="molecule type" value="Genomic_DNA"/>
</dbReference>
<evidence type="ECO:0000256" key="11">
    <source>
        <dbReference type="ARBA" id="ARBA00023237"/>
    </source>
</evidence>
<evidence type="ECO:0000256" key="1">
    <source>
        <dbReference type="ARBA" id="ARBA00004571"/>
    </source>
</evidence>
<comment type="subcellular location">
    <subcellularLocation>
        <location evidence="1 12">Cell outer membrane</location>
        <topology evidence="1 12">Multi-pass membrane protein</topology>
    </subcellularLocation>
</comment>
<name>A0A839V5M6_9PROT</name>
<evidence type="ECO:0000313" key="18">
    <source>
        <dbReference type="EMBL" id="NVN29115.1"/>
    </source>
</evidence>
<evidence type="ECO:0000256" key="12">
    <source>
        <dbReference type="PROSITE-ProRule" id="PRU01360"/>
    </source>
</evidence>
<keyword evidence="8" id="KW-0406">Ion transport</keyword>
<comment type="caution">
    <text evidence="17">The sequence shown here is derived from an EMBL/GenBank/DDBJ whole genome shotgun (WGS) entry which is preliminary data.</text>
</comment>
<sequence length="788" mass="85841">MFRRKLMLRRVLLAASALSLGGIAHADDANSRKAKPTTKESSDSIVVLAHRTSRSAVTISGAEMQKLLPGINPLKALETLPGVVYQTADPWGNNEQNITLYIHGFNQQQLGYTLDGVPLGDQNYGNYNGLSPQRAVISENVGQVTLSSGAGDLATASTSNLGGTIDTFTSDPKHRFGGTIGQSFGSFSTFRTYARIDSGDFGNGNTAYVSFARQDARAWDFAGHQGGYQVNAKFVHDAGNDRLVGYFDWSDKVEPNEDSTVHVAGEKSAPYVRPFLYPDFNAALNYLSATGATPAAAGSNYRNYYSDAQRTDYLGYLKWTHRFSDHLHWSNQIYYHHDDGAGVVAGPITAAGLPALFNVYFPGQNLKQIFGGSGYATRTTEYLINRGGYLTALDWTAGRNTIEIGAWVEHNESSQFRRWYPLFANDPSTPYERPTGPLITQYGSQIATTEFQTHIDDRIQVTKTIVATAGLKSSMQFADGQVPVQPKLGSLVGSTGLLPVGSIDTTEAFLPEFGLTWNVTHGEQLFANIQRNARQFMTYGAGGLSPWSLGSQAAFDLFKQTGKPETSWTYEAGLRSQHRLDLGWLTGFEGQAEYYHVDFSNRLLSISATPVISSIVGGAAIIANVGSVTTDGVDLAGTLHFGPHLSVYDAISYNNSRYDNDYTSGTALVPTAGKKVPGSPEWMNKSVISANWGDFDAQLTGDYVGKRYATYTNDLSVKSFFLLGLQAGYRIELPRAQTFLHDIYLQGNITNLNNQRGVSTVVVGAASGTYNTFPIAPRMYFLTVTAHF</sequence>
<dbReference type="InterPro" id="IPR036942">
    <property type="entry name" value="Beta-barrel_TonB_sf"/>
</dbReference>
<keyword evidence="6 14" id="KW-0732">Signal</keyword>
<keyword evidence="7" id="KW-0408">Iron</keyword>
<evidence type="ECO:0000256" key="10">
    <source>
        <dbReference type="ARBA" id="ARBA00023136"/>
    </source>
</evidence>
<keyword evidence="9 13" id="KW-0798">TonB box</keyword>
<dbReference type="InterPro" id="IPR037066">
    <property type="entry name" value="Plug_dom_sf"/>
</dbReference>
<dbReference type="InterPro" id="IPR039426">
    <property type="entry name" value="TonB-dep_rcpt-like"/>
</dbReference>
<dbReference type="InterPro" id="IPR000531">
    <property type="entry name" value="Beta-barrel_TonB"/>
</dbReference>
<keyword evidence="10 12" id="KW-0472">Membrane</keyword>
<keyword evidence="18" id="KW-0675">Receptor</keyword>
<evidence type="ECO:0000259" key="16">
    <source>
        <dbReference type="Pfam" id="PF07715"/>
    </source>
</evidence>
<dbReference type="EMBL" id="JACHXV010000012">
    <property type="protein sequence ID" value="MBB3174839.1"/>
    <property type="molecule type" value="Genomic_DNA"/>
</dbReference>
<keyword evidence="4" id="KW-0410">Iron transport</keyword>
<dbReference type="Pfam" id="PF00593">
    <property type="entry name" value="TonB_dep_Rec_b-barrel"/>
    <property type="match status" value="1"/>
</dbReference>
<reference evidence="18 20" key="1">
    <citation type="submission" date="2020-06" db="EMBL/GenBank/DDBJ databases">
        <title>Description of novel acetic acid bacteria.</title>
        <authorList>
            <person name="Sombolestani A."/>
        </authorList>
    </citation>
    <scope>NUCLEOTIDE SEQUENCE [LARGE SCALE GENOMIC DNA]</scope>
    <source>
        <strain evidence="18 20">LMG 26838</strain>
    </source>
</reference>
<evidence type="ECO:0000256" key="8">
    <source>
        <dbReference type="ARBA" id="ARBA00023065"/>
    </source>
</evidence>
<feature type="chain" id="PRO_5044132909" evidence="14">
    <location>
        <begin position="27"/>
        <end position="788"/>
    </location>
</feature>
<dbReference type="PROSITE" id="PS52016">
    <property type="entry name" value="TONB_DEPENDENT_REC_3"/>
    <property type="match status" value="1"/>
</dbReference>
<dbReference type="GO" id="GO:0015344">
    <property type="term" value="F:siderophore uptake transmembrane transporter activity"/>
    <property type="evidence" value="ECO:0007669"/>
    <property type="project" value="TreeGrafter"/>
</dbReference>
<organism evidence="17 19">
    <name type="scientific">Endobacter medicaginis</name>
    <dbReference type="NCBI Taxonomy" id="1181271"/>
    <lineage>
        <taxon>Bacteria</taxon>
        <taxon>Pseudomonadati</taxon>
        <taxon>Pseudomonadota</taxon>
        <taxon>Alphaproteobacteria</taxon>
        <taxon>Acetobacterales</taxon>
        <taxon>Acetobacteraceae</taxon>
        <taxon>Endobacter</taxon>
    </lineage>
</organism>
<dbReference type="PANTHER" id="PTHR32552">
    <property type="entry name" value="FERRICHROME IRON RECEPTOR-RELATED"/>
    <property type="match status" value="1"/>
</dbReference>
<keyword evidence="2 12" id="KW-0813">Transport</keyword>
<keyword evidence="19" id="KW-1185">Reference proteome</keyword>
<comment type="similarity">
    <text evidence="12 13">Belongs to the TonB-dependent receptor family.</text>
</comment>
<dbReference type="InterPro" id="IPR012910">
    <property type="entry name" value="Plug_dom"/>
</dbReference>
<evidence type="ECO:0000256" key="4">
    <source>
        <dbReference type="ARBA" id="ARBA00022496"/>
    </source>
</evidence>
<dbReference type="GO" id="GO:0009279">
    <property type="term" value="C:cell outer membrane"/>
    <property type="evidence" value="ECO:0007669"/>
    <property type="project" value="UniProtKB-SubCell"/>
</dbReference>
<evidence type="ECO:0000313" key="20">
    <source>
        <dbReference type="Proteomes" id="UP000565205"/>
    </source>
</evidence>
<keyword evidence="11 12" id="KW-0998">Cell outer membrane</keyword>
<dbReference type="Proteomes" id="UP000565205">
    <property type="component" value="Unassembled WGS sequence"/>
</dbReference>
<feature type="domain" description="TonB-dependent receptor plug" evidence="16">
    <location>
        <begin position="52"/>
        <end position="163"/>
    </location>
</feature>
<evidence type="ECO:0000256" key="7">
    <source>
        <dbReference type="ARBA" id="ARBA00023004"/>
    </source>
</evidence>
<evidence type="ECO:0000256" key="3">
    <source>
        <dbReference type="ARBA" id="ARBA00022452"/>
    </source>
</evidence>
<dbReference type="RefSeq" id="WP_176621846.1">
    <property type="nucleotide sequence ID" value="NZ_JABXXQ010000013.1"/>
</dbReference>
<feature type="domain" description="TonB-dependent receptor-like beta-barrel" evidence="15">
    <location>
        <begin position="278"/>
        <end position="752"/>
    </location>
</feature>
<evidence type="ECO:0000256" key="13">
    <source>
        <dbReference type="RuleBase" id="RU003357"/>
    </source>
</evidence>
<dbReference type="Gene3D" id="2.40.170.20">
    <property type="entry name" value="TonB-dependent receptor, beta-barrel domain"/>
    <property type="match status" value="1"/>
</dbReference>
<keyword evidence="3 12" id="KW-1134">Transmembrane beta strand</keyword>
<dbReference type="AlphaFoldDB" id="A0A839V5M6"/>
<dbReference type="Proteomes" id="UP000557688">
    <property type="component" value="Unassembled WGS sequence"/>
</dbReference>
<evidence type="ECO:0000256" key="6">
    <source>
        <dbReference type="ARBA" id="ARBA00022729"/>
    </source>
</evidence>
<evidence type="ECO:0000256" key="14">
    <source>
        <dbReference type="SAM" id="SignalP"/>
    </source>
</evidence>
<evidence type="ECO:0000256" key="9">
    <source>
        <dbReference type="ARBA" id="ARBA00023077"/>
    </source>
</evidence>
<evidence type="ECO:0000256" key="5">
    <source>
        <dbReference type="ARBA" id="ARBA00022692"/>
    </source>
</evidence>
<dbReference type="SUPFAM" id="SSF56935">
    <property type="entry name" value="Porins"/>
    <property type="match status" value="1"/>
</dbReference>
<protein>
    <submittedName>
        <fullName evidence="18">TonB-dependent receptor plug domain-containing protein</fullName>
    </submittedName>
</protein>
<dbReference type="Gene3D" id="2.170.130.10">
    <property type="entry name" value="TonB-dependent receptor, plug domain"/>
    <property type="match status" value="1"/>
</dbReference>